<dbReference type="Proteomes" id="UP001153069">
    <property type="component" value="Unassembled WGS sequence"/>
</dbReference>
<evidence type="ECO:0000313" key="2">
    <source>
        <dbReference type="EMBL" id="CAB9499826.1"/>
    </source>
</evidence>
<organism evidence="2 3">
    <name type="scientific">Seminavis robusta</name>
    <dbReference type="NCBI Taxonomy" id="568900"/>
    <lineage>
        <taxon>Eukaryota</taxon>
        <taxon>Sar</taxon>
        <taxon>Stramenopiles</taxon>
        <taxon>Ochrophyta</taxon>
        <taxon>Bacillariophyta</taxon>
        <taxon>Bacillariophyceae</taxon>
        <taxon>Bacillariophycidae</taxon>
        <taxon>Naviculales</taxon>
        <taxon>Naviculaceae</taxon>
        <taxon>Seminavis</taxon>
    </lineage>
</organism>
<accession>A0A9N8H3V0</accession>
<keyword evidence="3" id="KW-1185">Reference proteome</keyword>
<name>A0A9N8H3V0_9STRA</name>
<protein>
    <submittedName>
        <fullName evidence="2">Uncharacterized protein</fullName>
    </submittedName>
</protein>
<comment type="caution">
    <text evidence="2">The sequence shown here is derived from an EMBL/GenBank/DDBJ whole genome shotgun (WGS) entry which is preliminary data.</text>
</comment>
<proteinExistence type="predicted"/>
<evidence type="ECO:0000313" key="3">
    <source>
        <dbReference type="Proteomes" id="UP001153069"/>
    </source>
</evidence>
<feature type="region of interest" description="Disordered" evidence="1">
    <location>
        <begin position="1"/>
        <end position="57"/>
    </location>
</feature>
<feature type="region of interest" description="Disordered" evidence="1">
    <location>
        <begin position="125"/>
        <end position="146"/>
    </location>
</feature>
<feature type="compositionally biased region" description="Polar residues" evidence="1">
    <location>
        <begin position="1"/>
        <end position="14"/>
    </location>
</feature>
<feature type="compositionally biased region" description="Polar residues" evidence="1">
    <location>
        <begin position="35"/>
        <end position="44"/>
    </location>
</feature>
<feature type="region of interest" description="Disordered" evidence="1">
    <location>
        <begin position="186"/>
        <end position="225"/>
    </location>
</feature>
<dbReference type="AlphaFoldDB" id="A0A9N8H3V0"/>
<evidence type="ECO:0000256" key="1">
    <source>
        <dbReference type="SAM" id="MobiDB-lite"/>
    </source>
</evidence>
<dbReference type="EMBL" id="CAICTM010000068">
    <property type="protein sequence ID" value="CAB9499826.1"/>
    <property type="molecule type" value="Genomic_DNA"/>
</dbReference>
<reference evidence="2" key="1">
    <citation type="submission" date="2020-06" db="EMBL/GenBank/DDBJ databases">
        <authorList>
            <consortium name="Plant Systems Biology data submission"/>
        </authorList>
    </citation>
    <scope>NUCLEOTIDE SEQUENCE</scope>
    <source>
        <strain evidence="2">D6</strain>
    </source>
</reference>
<gene>
    <name evidence="2" type="ORF">SEMRO_69_G038710.1</name>
</gene>
<sequence>MNPSTNESIESTAAQLPEAVDSIVMDESMKRCRASNESCDGSDTPQKRHIKDGSATPPMTLIGLVQARRSPPGNDLSAATTSLSLDSATFRRFSRRSSHVSDMTVAKSRASKLLNLAYQQEGATSEEAQALGYGASEEPRPTKRRRYQRRNSFVVAETSRSSGQQSGFSWRAMDFLYGRSQPVAVAQPSAASMASDEALRELGMSPSLLPRGSPPTVASVDQVAS</sequence>